<organism evidence="2 3">
    <name type="scientific">Reichenbachiella ulvae</name>
    <dbReference type="NCBI Taxonomy" id="2980104"/>
    <lineage>
        <taxon>Bacteria</taxon>
        <taxon>Pseudomonadati</taxon>
        <taxon>Bacteroidota</taxon>
        <taxon>Cytophagia</taxon>
        <taxon>Cytophagales</taxon>
        <taxon>Reichenbachiellaceae</taxon>
        <taxon>Reichenbachiella</taxon>
    </lineage>
</organism>
<dbReference type="Pfam" id="PF02254">
    <property type="entry name" value="TrkA_N"/>
    <property type="match status" value="1"/>
</dbReference>
<feature type="domain" description="RCK N-terminal" evidence="1">
    <location>
        <begin position="1"/>
        <end position="117"/>
    </location>
</feature>
<dbReference type="InterPro" id="IPR036721">
    <property type="entry name" value="RCK_C_sf"/>
</dbReference>
<dbReference type="SUPFAM" id="SSF51735">
    <property type="entry name" value="NAD(P)-binding Rossmann-fold domains"/>
    <property type="match status" value="1"/>
</dbReference>
<comment type="caution">
    <text evidence="2">The sequence shown here is derived from an EMBL/GenBank/DDBJ whole genome shotgun (WGS) entry which is preliminary data.</text>
</comment>
<dbReference type="PROSITE" id="PS51201">
    <property type="entry name" value="RCK_N"/>
    <property type="match status" value="1"/>
</dbReference>
<reference evidence="2 3" key="1">
    <citation type="submission" date="2022-10" db="EMBL/GenBank/DDBJ databases">
        <title>Comparative genomics and taxonomic characterization of three novel marine species of genus Reichenbachiella exhibiting antioxidant and polysaccharide degradation activities.</title>
        <authorList>
            <person name="Muhammad N."/>
            <person name="Lee Y.-J."/>
            <person name="Ko J."/>
            <person name="Kim S.-G."/>
        </authorList>
    </citation>
    <scope>NUCLEOTIDE SEQUENCE [LARGE SCALE GENOMIC DNA]</scope>
    <source>
        <strain evidence="2 3">ABR2-5</strain>
    </source>
</reference>
<dbReference type="PANTHER" id="PTHR43833:SF7">
    <property type="entry name" value="KTR SYSTEM POTASSIUM UPTAKE PROTEIN C"/>
    <property type="match status" value="1"/>
</dbReference>
<protein>
    <submittedName>
        <fullName evidence="2">TrkA family potassium uptake protein</fullName>
    </submittedName>
</protein>
<dbReference type="SUPFAM" id="SSF116726">
    <property type="entry name" value="TrkA C-terminal domain-like"/>
    <property type="match status" value="1"/>
</dbReference>
<dbReference type="EMBL" id="JAOYOD010000001">
    <property type="protein sequence ID" value="MCV9387605.1"/>
    <property type="molecule type" value="Genomic_DNA"/>
</dbReference>
<dbReference type="InterPro" id="IPR050721">
    <property type="entry name" value="Trk_Ktr_HKT_K-transport"/>
</dbReference>
<dbReference type="PANTHER" id="PTHR43833">
    <property type="entry name" value="POTASSIUM CHANNEL PROTEIN 2-RELATED-RELATED"/>
    <property type="match status" value="1"/>
</dbReference>
<evidence type="ECO:0000259" key="1">
    <source>
        <dbReference type="PROSITE" id="PS51201"/>
    </source>
</evidence>
<proteinExistence type="predicted"/>
<name>A0ABT3CV73_9BACT</name>
<dbReference type="Gene3D" id="3.40.50.720">
    <property type="entry name" value="NAD(P)-binding Rossmann-like Domain"/>
    <property type="match status" value="1"/>
</dbReference>
<dbReference type="Proteomes" id="UP001300692">
    <property type="component" value="Unassembled WGS sequence"/>
</dbReference>
<gene>
    <name evidence="2" type="ORF">N7U62_13070</name>
</gene>
<evidence type="ECO:0000313" key="3">
    <source>
        <dbReference type="Proteomes" id="UP001300692"/>
    </source>
</evidence>
<dbReference type="InterPro" id="IPR036291">
    <property type="entry name" value="NAD(P)-bd_dom_sf"/>
</dbReference>
<sequence>MKYIIVGLGNFGSSLALKLAEGGHDVIGVDNNENHINEHKDKLTHTLKMDSAHELAVSQLPLSDTDAIIICIGEDSGAAITTVALFKKHAPNCRIVARYTTEIQKTILEAMGIEELVNPEAEFADNFANRLTITGSLNTYMLDDKYELVEFELPESYIGKTVQEVDIVKKWKVSLITLIRHTKSKNLLGREIDKTEVQGVISGTTEFNKGDTLMLFGKIKDLKNMMDHYQED</sequence>
<dbReference type="InterPro" id="IPR003148">
    <property type="entry name" value="RCK_N"/>
</dbReference>
<evidence type="ECO:0000313" key="2">
    <source>
        <dbReference type="EMBL" id="MCV9387605.1"/>
    </source>
</evidence>
<accession>A0ABT3CV73</accession>
<keyword evidence="3" id="KW-1185">Reference proteome</keyword>
<dbReference type="RefSeq" id="WP_264138426.1">
    <property type="nucleotide sequence ID" value="NZ_JAOYOD010000001.1"/>
</dbReference>
<dbReference type="Gene3D" id="3.30.70.1450">
    <property type="entry name" value="Regulator of K+ conductance, C-terminal domain"/>
    <property type="match status" value="1"/>
</dbReference>